<evidence type="ECO:0000259" key="6">
    <source>
        <dbReference type="Pfam" id="PF00933"/>
    </source>
</evidence>
<keyword evidence="4 7" id="KW-0378">Hydrolase</keyword>
<organism evidence="7 8">
    <name type="scientific">Paracoccus simplex</name>
    <dbReference type="NCBI Taxonomy" id="2086346"/>
    <lineage>
        <taxon>Bacteria</taxon>
        <taxon>Pseudomonadati</taxon>
        <taxon>Pseudomonadota</taxon>
        <taxon>Alphaproteobacteria</taxon>
        <taxon>Rhodobacterales</taxon>
        <taxon>Paracoccaceae</taxon>
        <taxon>Paracoccus</taxon>
    </lineage>
</organism>
<evidence type="ECO:0000256" key="2">
    <source>
        <dbReference type="ARBA" id="ARBA00005336"/>
    </source>
</evidence>
<reference evidence="8" key="1">
    <citation type="journal article" date="2019" name="Int. J. Syst. Evol. Microbiol.">
        <title>The Global Catalogue of Microorganisms (GCM) 10K type strain sequencing project: providing services to taxonomists for standard genome sequencing and annotation.</title>
        <authorList>
            <consortium name="The Broad Institute Genomics Platform"/>
            <consortium name="The Broad Institute Genome Sequencing Center for Infectious Disease"/>
            <person name="Wu L."/>
            <person name="Ma J."/>
        </authorList>
    </citation>
    <scope>NUCLEOTIDE SEQUENCE [LARGE SCALE GENOMIC DNA]</scope>
    <source>
        <strain evidence="8">VKM B-3226</strain>
    </source>
</reference>
<protein>
    <recommendedName>
        <fullName evidence="3">beta-N-acetylhexosaminidase</fullName>
        <ecNumber evidence="3">3.2.1.52</ecNumber>
    </recommendedName>
</protein>
<dbReference type="InterPro" id="IPR050226">
    <property type="entry name" value="NagZ_Beta-hexosaminidase"/>
</dbReference>
<dbReference type="Proteomes" id="UP001595596">
    <property type="component" value="Unassembled WGS sequence"/>
</dbReference>
<dbReference type="EMBL" id="JBHRXE010000008">
    <property type="protein sequence ID" value="MFC3568618.1"/>
    <property type="molecule type" value="Genomic_DNA"/>
</dbReference>
<comment type="similarity">
    <text evidence="2">Belongs to the glycosyl hydrolase 3 family.</text>
</comment>
<keyword evidence="8" id="KW-1185">Reference proteome</keyword>
<keyword evidence="5 7" id="KW-0326">Glycosidase</keyword>
<dbReference type="InterPro" id="IPR019800">
    <property type="entry name" value="Glyco_hydro_3_AS"/>
</dbReference>
<evidence type="ECO:0000313" key="7">
    <source>
        <dbReference type="EMBL" id="MFC3568618.1"/>
    </source>
</evidence>
<dbReference type="PANTHER" id="PTHR30480:SF13">
    <property type="entry name" value="BETA-HEXOSAMINIDASE"/>
    <property type="match status" value="1"/>
</dbReference>
<dbReference type="PROSITE" id="PS00775">
    <property type="entry name" value="GLYCOSYL_HYDROL_F3"/>
    <property type="match status" value="1"/>
</dbReference>
<evidence type="ECO:0000256" key="5">
    <source>
        <dbReference type="ARBA" id="ARBA00023295"/>
    </source>
</evidence>
<comment type="catalytic activity">
    <reaction evidence="1">
        <text>Hydrolysis of terminal non-reducing N-acetyl-D-hexosamine residues in N-acetyl-beta-D-hexosaminides.</text>
        <dbReference type="EC" id="3.2.1.52"/>
    </reaction>
</comment>
<gene>
    <name evidence="7" type="primary">nagZ</name>
    <name evidence="7" type="ORF">ACFOMP_04035</name>
</gene>
<evidence type="ECO:0000256" key="3">
    <source>
        <dbReference type="ARBA" id="ARBA00012663"/>
    </source>
</evidence>
<dbReference type="InterPro" id="IPR001764">
    <property type="entry name" value="Glyco_hydro_3_N"/>
</dbReference>
<dbReference type="SUPFAM" id="SSF51445">
    <property type="entry name" value="(Trans)glycosidases"/>
    <property type="match status" value="1"/>
</dbReference>
<name>A0ABV7RUP2_9RHOB</name>
<evidence type="ECO:0000313" key="8">
    <source>
        <dbReference type="Proteomes" id="UP001595596"/>
    </source>
</evidence>
<dbReference type="GO" id="GO:0004563">
    <property type="term" value="F:beta-N-acetylhexosaminidase activity"/>
    <property type="evidence" value="ECO:0007669"/>
    <property type="project" value="UniProtKB-EC"/>
</dbReference>
<feature type="domain" description="Glycoside hydrolase family 3 N-terminal" evidence="6">
    <location>
        <begin position="30"/>
        <end position="287"/>
    </location>
</feature>
<dbReference type="Pfam" id="PF00933">
    <property type="entry name" value="Glyco_hydro_3"/>
    <property type="match status" value="1"/>
</dbReference>
<evidence type="ECO:0000256" key="1">
    <source>
        <dbReference type="ARBA" id="ARBA00001231"/>
    </source>
</evidence>
<evidence type="ECO:0000256" key="4">
    <source>
        <dbReference type="ARBA" id="ARBA00022801"/>
    </source>
</evidence>
<dbReference type="InterPro" id="IPR017853">
    <property type="entry name" value="GH"/>
</dbReference>
<dbReference type="InterPro" id="IPR036962">
    <property type="entry name" value="Glyco_hydro_3_N_sf"/>
</dbReference>
<sequence length="328" mass="34981">MTGATILGGIAGPELSRAERDFFRAADPWGFILFARNVDTPDRLRRLTQALREAVGRDAPVLIDQEGGRVQRMRAPHWTDWPAPLDQAGRGERAIWLHHHLLAQELRAVGIDADCAPVLDLARDETHPFLKNRCLGADADTVIRLGRAAAQAMLAAGVLPVVKHMPGHGRARVDSHKDLPVVEAALDELRATDFAPFRALADLPMAMTAHIRFTAIDDAPATASAAVIDLIRREIGFHGLLMSDDIGMQALSGSPAERAAATIAAGCDLVLSCNETPAQMEEIVAAAGTMSPRARERAEAALALRRAPLVGDTAALRAELTALGGLAA</sequence>
<dbReference type="RefSeq" id="WP_289895049.1">
    <property type="nucleotide sequence ID" value="NZ_JBHRXE010000008.1"/>
</dbReference>
<proteinExistence type="inferred from homology"/>
<comment type="caution">
    <text evidence="7">The sequence shown here is derived from an EMBL/GenBank/DDBJ whole genome shotgun (WGS) entry which is preliminary data.</text>
</comment>
<dbReference type="EC" id="3.2.1.52" evidence="3"/>
<dbReference type="NCBIfam" id="NF003740">
    <property type="entry name" value="PRK05337.1"/>
    <property type="match status" value="1"/>
</dbReference>
<accession>A0ABV7RUP2</accession>
<dbReference type="Gene3D" id="3.20.20.300">
    <property type="entry name" value="Glycoside hydrolase, family 3, N-terminal domain"/>
    <property type="match status" value="1"/>
</dbReference>
<dbReference type="PANTHER" id="PTHR30480">
    <property type="entry name" value="BETA-HEXOSAMINIDASE-RELATED"/>
    <property type="match status" value="1"/>
</dbReference>